<evidence type="ECO:0000313" key="5">
    <source>
        <dbReference type="EMBL" id="ETI67528.1"/>
    </source>
</evidence>
<protein>
    <submittedName>
        <fullName evidence="5">LacI family transcriptional regulator</fullName>
    </submittedName>
</protein>
<evidence type="ECO:0000313" key="6">
    <source>
        <dbReference type="Proteomes" id="UP000018877"/>
    </source>
</evidence>
<evidence type="ECO:0000256" key="1">
    <source>
        <dbReference type="ARBA" id="ARBA00023015"/>
    </source>
</evidence>
<dbReference type="InterPro" id="IPR000843">
    <property type="entry name" value="HTH_LacI"/>
</dbReference>
<evidence type="ECO:0000256" key="3">
    <source>
        <dbReference type="ARBA" id="ARBA00023163"/>
    </source>
</evidence>
<dbReference type="PROSITE" id="PS50932">
    <property type="entry name" value="HTH_LACI_2"/>
    <property type="match status" value="1"/>
</dbReference>
<accession>A0AB94IKG5</accession>
<dbReference type="GO" id="GO:0003700">
    <property type="term" value="F:DNA-binding transcription factor activity"/>
    <property type="evidence" value="ECO:0007669"/>
    <property type="project" value="TreeGrafter"/>
</dbReference>
<comment type="caution">
    <text evidence="5">The sequence shown here is derived from an EMBL/GenBank/DDBJ whole genome shotgun (WGS) entry which is preliminary data.</text>
</comment>
<dbReference type="InterPro" id="IPR010982">
    <property type="entry name" value="Lambda_DNA-bd_dom_sf"/>
</dbReference>
<organism evidence="5 6">
    <name type="scientific">Neobacillus vireti LMG 21834</name>
    <dbReference type="NCBI Taxonomy" id="1131730"/>
    <lineage>
        <taxon>Bacteria</taxon>
        <taxon>Bacillati</taxon>
        <taxon>Bacillota</taxon>
        <taxon>Bacilli</taxon>
        <taxon>Bacillales</taxon>
        <taxon>Bacillaceae</taxon>
        <taxon>Neobacillus</taxon>
    </lineage>
</organism>
<dbReference type="Pfam" id="PF00356">
    <property type="entry name" value="LacI"/>
    <property type="match status" value="1"/>
</dbReference>
<dbReference type="PRINTS" id="PR00036">
    <property type="entry name" value="HTHLACI"/>
</dbReference>
<dbReference type="GO" id="GO:0000976">
    <property type="term" value="F:transcription cis-regulatory region binding"/>
    <property type="evidence" value="ECO:0007669"/>
    <property type="project" value="TreeGrafter"/>
</dbReference>
<dbReference type="PANTHER" id="PTHR30146:SF109">
    <property type="entry name" value="HTH-TYPE TRANSCRIPTIONAL REGULATOR GALS"/>
    <property type="match status" value="1"/>
</dbReference>
<dbReference type="Pfam" id="PF13377">
    <property type="entry name" value="Peripla_BP_3"/>
    <property type="match status" value="1"/>
</dbReference>
<feature type="domain" description="HTH lacI-type" evidence="4">
    <location>
        <begin position="6"/>
        <end position="60"/>
    </location>
</feature>
<keyword evidence="2" id="KW-0238">DNA-binding</keyword>
<dbReference type="Proteomes" id="UP000018877">
    <property type="component" value="Unassembled WGS sequence"/>
</dbReference>
<keyword evidence="6" id="KW-1185">Reference proteome</keyword>
<keyword evidence="3" id="KW-0804">Transcription</keyword>
<dbReference type="CDD" id="cd01392">
    <property type="entry name" value="HTH_LacI"/>
    <property type="match status" value="1"/>
</dbReference>
<evidence type="ECO:0000256" key="2">
    <source>
        <dbReference type="ARBA" id="ARBA00023125"/>
    </source>
</evidence>
<reference evidence="5 6" key="1">
    <citation type="journal article" date="2014" name="Environ. Microbiol.">
        <title>The nitrate-ammonifying and nosZ-carrying bacterium Bacillus vireti is a potent source and sink for nitric and nitrous oxide under high nitrate conditions.</title>
        <authorList>
            <person name="Mania D."/>
            <person name="Heylen K."/>
            <person name="van Spanning R.J."/>
            <person name="Frostegard A."/>
        </authorList>
    </citation>
    <scope>NUCLEOTIDE SEQUENCE [LARGE SCALE GENOMIC DNA]</scope>
    <source>
        <strain evidence="5 6">LMG 21834</strain>
    </source>
</reference>
<dbReference type="SUPFAM" id="SSF47413">
    <property type="entry name" value="lambda repressor-like DNA-binding domains"/>
    <property type="match status" value="1"/>
</dbReference>
<dbReference type="SMART" id="SM00354">
    <property type="entry name" value="HTH_LACI"/>
    <property type="match status" value="1"/>
</dbReference>
<sequence>MTLIKVSIKEIAKKSGVSVSTVSRVLNNSKFVRDELKERVLALVEETGYRPNMVAKGLVEKKTQLIGVLIPRISNNFFSKLIEGIEEISQQHGYNILLSTSYNDTNRELEYLNIFKERQLDGIIFSVTEFKEEYNNFFKNAKVPTVFLGQKLEQQTKYPYVTIDNIQASYEATKYLIERRHKNIAIMAGPESDMATGDHRLQGYIKALTEAELPINPNWQTRRYHTIEDGYSAAAQIMMGSVTPTAIFACSDQQALGAINYLNENGYKVPDDISVLGFDDIDLATVFRPKLSSVKQYPLEIGATAARLLINQIKEKPVEKVENLVPYKLVIRESTKTL</sequence>
<dbReference type="CDD" id="cd19975">
    <property type="entry name" value="PBP1_CcpA-like"/>
    <property type="match status" value="1"/>
</dbReference>
<dbReference type="AlphaFoldDB" id="A0AB94IKG5"/>
<keyword evidence="1" id="KW-0805">Transcription regulation</keyword>
<dbReference type="Gene3D" id="3.40.50.2300">
    <property type="match status" value="2"/>
</dbReference>
<dbReference type="InterPro" id="IPR028082">
    <property type="entry name" value="Peripla_BP_I"/>
</dbReference>
<dbReference type="EMBL" id="ALAN01000092">
    <property type="protein sequence ID" value="ETI67528.1"/>
    <property type="molecule type" value="Genomic_DNA"/>
</dbReference>
<dbReference type="PROSITE" id="PS00356">
    <property type="entry name" value="HTH_LACI_1"/>
    <property type="match status" value="1"/>
</dbReference>
<dbReference type="PANTHER" id="PTHR30146">
    <property type="entry name" value="LACI-RELATED TRANSCRIPTIONAL REPRESSOR"/>
    <property type="match status" value="1"/>
</dbReference>
<gene>
    <name evidence="5" type="ORF">BAVI_16902</name>
</gene>
<dbReference type="Gene3D" id="1.10.260.40">
    <property type="entry name" value="lambda repressor-like DNA-binding domains"/>
    <property type="match status" value="1"/>
</dbReference>
<dbReference type="RefSeq" id="WP_024029559.1">
    <property type="nucleotide sequence ID" value="NZ_ALAN01000092.1"/>
</dbReference>
<name>A0AB94IKG5_9BACI</name>
<dbReference type="InterPro" id="IPR046335">
    <property type="entry name" value="LacI/GalR-like_sensor"/>
</dbReference>
<proteinExistence type="predicted"/>
<dbReference type="SUPFAM" id="SSF53822">
    <property type="entry name" value="Periplasmic binding protein-like I"/>
    <property type="match status" value="1"/>
</dbReference>
<evidence type="ECO:0000259" key="4">
    <source>
        <dbReference type="PROSITE" id="PS50932"/>
    </source>
</evidence>